<evidence type="ECO:0000256" key="9">
    <source>
        <dbReference type="SAM" id="MobiDB-lite"/>
    </source>
</evidence>
<sequence>MIDPEDKPVDHEEATVDDPDALGTRSKMIWPTISEKNLDSSISKSGQTREEALSDRYKMDYPKRGKAIIINNKNFDFFMEAKGYKTRHGTDEDACSMKERLQYLGFDVEMHRNKTCAQMMDILKQAAKFDHSDADCFVCVLLSHGEEGVIFGVDGSLEIRNIFNLFNGENCRTLVGKPKLFFIQACRGCNLDKGVSVNVADGSTTPLEEDEIRIPSEADFLVAYSTVPGYYSWRNSQKGSWFIQALQFMLLKQGTSMEIMKLMTKVNKIVVQDFESNTFPSLPSMHQMKQTACICSMLTKDLIFTPKECPMEIDT</sequence>
<evidence type="ECO:0008006" key="14">
    <source>
        <dbReference type="Google" id="ProtNLM"/>
    </source>
</evidence>
<dbReference type="PANTHER" id="PTHR10454:SF246">
    <property type="entry name" value="CASPASE-7-LIKE ISOFORM X1"/>
    <property type="match status" value="1"/>
</dbReference>
<dbReference type="SMART" id="SM00115">
    <property type="entry name" value="CASc"/>
    <property type="match status" value="1"/>
</dbReference>
<dbReference type="SUPFAM" id="SSF52129">
    <property type="entry name" value="Caspase-like"/>
    <property type="match status" value="1"/>
</dbReference>
<dbReference type="PANTHER" id="PTHR10454">
    <property type="entry name" value="CASPASE"/>
    <property type="match status" value="1"/>
</dbReference>
<feature type="domain" description="Caspase family p10" evidence="10">
    <location>
        <begin position="210"/>
        <end position="306"/>
    </location>
</feature>
<keyword evidence="3" id="KW-0053">Apoptosis</keyword>
<evidence type="ECO:0000256" key="4">
    <source>
        <dbReference type="ARBA" id="ARBA00022801"/>
    </source>
</evidence>
<dbReference type="Pfam" id="PF00656">
    <property type="entry name" value="Peptidase_C14"/>
    <property type="match status" value="1"/>
</dbReference>
<keyword evidence="5" id="KW-0788">Thiol protease</keyword>
<feature type="active site" evidence="7">
    <location>
        <position position="144"/>
    </location>
</feature>
<dbReference type="InterPro" id="IPR002398">
    <property type="entry name" value="Pept_C14"/>
</dbReference>
<dbReference type="Proteomes" id="UP001634394">
    <property type="component" value="Unassembled WGS sequence"/>
</dbReference>
<feature type="region of interest" description="Disordered" evidence="9">
    <location>
        <begin position="1"/>
        <end position="25"/>
    </location>
</feature>
<evidence type="ECO:0000256" key="8">
    <source>
        <dbReference type="RuleBase" id="RU003971"/>
    </source>
</evidence>
<dbReference type="GO" id="GO:0006508">
    <property type="term" value="P:proteolysis"/>
    <property type="evidence" value="ECO:0007669"/>
    <property type="project" value="UniProtKB-KW"/>
</dbReference>
<dbReference type="InterPro" id="IPR015917">
    <property type="entry name" value="Pept_C14A"/>
</dbReference>
<protein>
    <recommendedName>
        <fullName evidence="14">Caspase-3</fullName>
    </recommendedName>
</protein>
<feature type="domain" description="Caspase family p20" evidence="11">
    <location>
        <begin position="63"/>
        <end position="190"/>
    </location>
</feature>
<gene>
    <name evidence="12" type="ORF">ACJMK2_005419</name>
</gene>
<comment type="similarity">
    <text evidence="1 8">Belongs to the peptidase C14A family.</text>
</comment>
<dbReference type="InterPro" id="IPR011600">
    <property type="entry name" value="Pept_C14_caspase"/>
</dbReference>
<dbReference type="GO" id="GO:0006915">
    <property type="term" value="P:apoptotic process"/>
    <property type="evidence" value="ECO:0007669"/>
    <property type="project" value="UniProtKB-KW"/>
</dbReference>
<dbReference type="PROSITE" id="PS50207">
    <property type="entry name" value="CASPASE_P10"/>
    <property type="match status" value="1"/>
</dbReference>
<dbReference type="PRINTS" id="PR00376">
    <property type="entry name" value="IL1BCENZYME"/>
</dbReference>
<evidence type="ECO:0000259" key="10">
    <source>
        <dbReference type="PROSITE" id="PS50207"/>
    </source>
</evidence>
<dbReference type="AlphaFoldDB" id="A0ABD3VPZ0"/>
<dbReference type="EMBL" id="JBJQND010000010">
    <property type="protein sequence ID" value="KAL3863672.1"/>
    <property type="molecule type" value="Genomic_DNA"/>
</dbReference>
<organism evidence="12 13">
    <name type="scientific">Sinanodonta woodiana</name>
    <name type="common">Chinese pond mussel</name>
    <name type="synonym">Anodonta woodiana</name>
    <dbReference type="NCBI Taxonomy" id="1069815"/>
    <lineage>
        <taxon>Eukaryota</taxon>
        <taxon>Metazoa</taxon>
        <taxon>Spiralia</taxon>
        <taxon>Lophotrochozoa</taxon>
        <taxon>Mollusca</taxon>
        <taxon>Bivalvia</taxon>
        <taxon>Autobranchia</taxon>
        <taxon>Heteroconchia</taxon>
        <taxon>Palaeoheterodonta</taxon>
        <taxon>Unionida</taxon>
        <taxon>Unionoidea</taxon>
        <taxon>Unionidae</taxon>
        <taxon>Unioninae</taxon>
        <taxon>Sinanodonta</taxon>
    </lineage>
</organism>
<dbReference type="InterPro" id="IPR002138">
    <property type="entry name" value="Pept_C14_p10"/>
</dbReference>
<feature type="active site" evidence="7">
    <location>
        <position position="186"/>
    </location>
</feature>
<evidence type="ECO:0000313" key="12">
    <source>
        <dbReference type="EMBL" id="KAL3863672.1"/>
    </source>
</evidence>
<evidence type="ECO:0000256" key="1">
    <source>
        <dbReference type="ARBA" id="ARBA00010134"/>
    </source>
</evidence>
<dbReference type="CDD" id="cd00032">
    <property type="entry name" value="CASc"/>
    <property type="match status" value="1"/>
</dbReference>
<accession>A0ABD3VPZ0</accession>
<evidence type="ECO:0000256" key="3">
    <source>
        <dbReference type="ARBA" id="ARBA00022703"/>
    </source>
</evidence>
<comment type="caution">
    <text evidence="12">The sequence shown here is derived from an EMBL/GenBank/DDBJ whole genome shotgun (WGS) entry which is preliminary data.</text>
</comment>
<dbReference type="PROSITE" id="PS01121">
    <property type="entry name" value="CASPASE_HIS"/>
    <property type="match status" value="1"/>
</dbReference>
<dbReference type="GO" id="GO:0008234">
    <property type="term" value="F:cysteine-type peptidase activity"/>
    <property type="evidence" value="ECO:0007669"/>
    <property type="project" value="UniProtKB-KW"/>
</dbReference>
<dbReference type="InterPro" id="IPR016129">
    <property type="entry name" value="Caspase_his_AS"/>
</dbReference>
<dbReference type="PROSITE" id="PS50208">
    <property type="entry name" value="CASPASE_P20"/>
    <property type="match status" value="1"/>
</dbReference>
<keyword evidence="13" id="KW-1185">Reference proteome</keyword>
<reference evidence="12 13" key="1">
    <citation type="submission" date="2024-11" db="EMBL/GenBank/DDBJ databases">
        <title>Chromosome-level genome assembly of the freshwater bivalve Anodonta woodiana.</title>
        <authorList>
            <person name="Chen X."/>
        </authorList>
    </citation>
    <scope>NUCLEOTIDE SEQUENCE [LARGE SCALE GENOMIC DNA]</scope>
    <source>
        <strain evidence="12">MN2024</strain>
        <tissue evidence="12">Gills</tissue>
    </source>
</reference>
<evidence type="ECO:0000256" key="5">
    <source>
        <dbReference type="ARBA" id="ARBA00022807"/>
    </source>
</evidence>
<dbReference type="FunFam" id="3.40.50.1460:FF:000001">
    <property type="entry name" value="Caspase-3 preproprotein"/>
    <property type="match status" value="1"/>
</dbReference>
<evidence type="ECO:0000313" key="13">
    <source>
        <dbReference type="Proteomes" id="UP001634394"/>
    </source>
</evidence>
<evidence type="ECO:0000256" key="6">
    <source>
        <dbReference type="ARBA" id="ARBA00023145"/>
    </source>
</evidence>
<name>A0ABD3VPZ0_SINWO</name>
<feature type="compositionally biased region" description="Basic and acidic residues" evidence="9">
    <location>
        <begin position="1"/>
        <end position="14"/>
    </location>
</feature>
<keyword evidence="2" id="KW-0645">Protease</keyword>
<proteinExistence type="inferred from homology"/>
<evidence type="ECO:0000256" key="2">
    <source>
        <dbReference type="ARBA" id="ARBA00022670"/>
    </source>
</evidence>
<keyword evidence="4" id="KW-0378">Hydrolase</keyword>
<dbReference type="Gene3D" id="3.40.50.1460">
    <property type="match status" value="1"/>
</dbReference>
<dbReference type="PROSITE" id="PS01122">
    <property type="entry name" value="CASPASE_CYS"/>
    <property type="match status" value="1"/>
</dbReference>
<dbReference type="InterPro" id="IPR029030">
    <property type="entry name" value="Caspase-like_dom_sf"/>
</dbReference>
<evidence type="ECO:0000259" key="11">
    <source>
        <dbReference type="PROSITE" id="PS50208"/>
    </source>
</evidence>
<keyword evidence="6" id="KW-0865">Zymogen</keyword>
<evidence type="ECO:0000256" key="7">
    <source>
        <dbReference type="PIRSR" id="PIRSR038001-1"/>
    </source>
</evidence>
<dbReference type="InterPro" id="IPR033139">
    <property type="entry name" value="Caspase_cys_AS"/>
</dbReference>
<dbReference type="InterPro" id="IPR001309">
    <property type="entry name" value="Pept_C14_p20"/>
</dbReference>
<dbReference type="PIRSF" id="PIRSF038001">
    <property type="entry name" value="Caspase_ICE"/>
    <property type="match status" value="1"/>
</dbReference>